<reference evidence="12 13" key="1">
    <citation type="submission" date="2018-05" db="EMBL/GenBank/DDBJ databases">
        <title>Acuticoccus sediminis sp. nov., isolated from deep-sea sediment of Indian Ocean.</title>
        <authorList>
            <person name="Liu X."/>
            <person name="Lai Q."/>
            <person name="Du Y."/>
            <person name="Sun F."/>
            <person name="Zhang X."/>
            <person name="Wang S."/>
            <person name="Shao Z."/>
        </authorList>
    </citation>
    <scope>NUCLEOTIDE SEQUENCE [LARGE SCALE GENOMIC DNA]</scope>
    <source>
        <strain evidence="12 13">PTG4-2</strain>
    </source>
</reference>
<dbReference type="PANTHER" id="PTHR43790">
    <property type="entry name" value="CARBOHYDRATE TRANSPORT ATP-BINDING PROTEIN MG119-RELATED"/>
    <property type="match status" value="1"/>
</dbReference>
<dbReference type="InterPro" id="IPR003439">
    <property type="entry name" value="ABC_transporter-like_ATP-bd"/>
</dbReference>
<evidence type="ECO:0000256" key="7">
    <source>
        <dbReference type="ARBA" id="ARBA00022741"/>
    </source>
</evidence>
<evidence type="ECO:0000313" key="12">
    <source>
        <dbReference type="EMBL" id="RAI01539.1"/>
    </source>
</evidence>
<dbReference type="PANTHER" id="PTHR43790:SF4">
    <property type="entry name" value="GUANOSINE IMPORT ATP-BINDING PROTEIN NUPO"/>
    <property type="match status" value="1"/>
</dbReference>
<evidence type="ECO:0000256" key="6">
    <source>
        <dbReference type="ARBA" id="ARBA00022737"/>
    </source>
</evidence>
<dbReference type="CDD" id="cd03216">
    <property type="entry name" value="ABC_Carb_Monos_I"/>
    <property type="match status" value="1"/>
</dbReference>
<dbReference type="Proteomes" id="UP000249590">
    <property type="component" value="Unassembled WGS sequence"/>
</dbReference>
<dbReference type="InterPro" id="IPR003593">
    <property type="entry name" value="AAA+_ATPase"/>
</dbReference>
<evidence type="ECO:0000256" key="2">
    <source>
        <dbReference type="ARBA" id="ARBA00005417"/>
    </source>
</evidence>
<keyword evidence="7" id="KW-0547">Nucleotide-binding</keyword>
<comment type="subcellular location">
    <subcellularLocation>
        <location evidence="1">Cell membrane</location>
        <topology evidence="1">Peripheral membrane protein</topology>
    </subcellularLocation>
</comment>
<dbReference type="PROSITE" id="PS00211">
    <property type="entry name" value="ABC_TRANSPORTER_1"/>
    <property type="match status" value="2"/>
</dbReference>
<dbReference type="GO" id="GO:0005886">
    <property type="term" value="C:plasma membrane"/>
    <property type="evidence" value="ECO:0007669"/>
    <property type="project" value="UniProtKB-SubCell"/>
</dbReference>
<evidence type="ECO:0000256" key="1">
    <source>
        <dbReference type="ARBA" id="ARBA00004202"/>
    </source>
</evidence>
<feature type="domain" description="ABC transporter" evidence="11">
    <location>
        <begin position="6"/>
        <end position="236"/>
    </location>
</feature>
<dbReference type="InterPro" id="IPR050107">
    <property type="entry name" value="ABC_carbohydrate_import_ATPase"/>
</dbReference>
<feature type="domain" description="ABC transporter" evidence="11">
    <location>
        <begin position="252"/>
        <end position="500"/>
    </location>
</feature>
<keyword evidence="4" id="KW-1003">Cell membrane</keyword>
<protein>
    <submittedName>
        <fullName evidence="12">ABC transporter</fullName>
    </submittedName>
</protein>
<dbReference type="GO" id="GO:0016887">
    <property type="term" value="F:ATP hydrolysis activity"/>
    <property type="evidence" value="ECO:0007669"/>
    <property type="project" value="InterPro"/>
</dbReference>
<dbReference type="OrthoDB" id="9805029at2"/>
<gene>
    <name evidence="12" type="ORF">DLJ53_08920</name>
</gene>
<evidence type="ECO:0000256" key="10">
    <source>
        <dbReference type="ARBA" id="ARBA00023136"/>
    </source>
</evidence>
<dbReference type="CDD" id="cd03215">
    <property type="entry name" value="ABC_Carb_Monos_II"/>
    <property type="match status" value="1"/>
</dbReference>
<comment type="similarity">
    <text evidence="2">Belongs to the ABC transporter superfamily.</text>
</comment>
<comment type="caution">
    <text evidence="12">The sequence shown here is derived from an EMBL/GenBank/DDBJ whole genome shotgun (WGS) entry which is preliminary data.</text>
</comment>
<name>A0A8B2NSP0_9HYPH</name>
<dbReference type="InterPro" id="IPR027417">
    <property type="entry name" value="P-loop_NTPase"/>
</dbReference>
<dbReference type="SUPFAM" id="SSF52540">
    <property type="entry name" value="P-loop containing nucleoside triphosphate hydrolases"/>
    <property type="match status" value="2"/>
</dbReference>
<keyword evidence="8" id="KW-0067">ATP-binding</keyword>
<evidence type="ECO:0000256" key="9">
    <source>
        <dbReference type="ARBA" id="ARBA00022967"/>
    </source>
</evidence>
<keyword evidence="10" id="KW-0472">Membrane</keyword>
<dbReference type="Pfam" id="PF00005">
    <property type="entry name" value="ABC_tran"/>
    <property type="match status" value="2"/>
</dbReference>
<organism evidence="12 13">
    <name type="scientific">Acuticoccus sediminis</name>
    <dbReference type="NCBI Taxonomy" id="2184697"/>
    <lineage>
        <taxon>Bacteria</taxon>
        <taxon>Pseudomonadati</taxon>
        <taxon>Pseudomonadota</taxon>
        <taxon>Alphaproteobacteria</taxon>
        <taxon>Hyphomicrobiales</taxon>
        <taxon>Amorphaceae</taxon>
        <taxon>Acuticoccus</taxon>
    </lineage>
</organism>
<keyword evidence="9" id="KW-1278">Translocase</keyword>
<keyword evidence="3" id="KW-0813">Transport</keyword>
<dbReference type="Gene3D" id="3.40.50.300">
    <property type="entry name" value="P-loop containing nucleotide triphosphate hydrolases"/>
    <property type="match status" value="2"/>
</dbReference>
<evidence type="ECO:0000259" key="11">
    <source>
        <dbReference type="PROSITE" id="PS50893"/>
    </source>
</evidence>
<dbReference type="FunFam" id="3.40.50.300:FF:000127">
    <property type="entry name" value="Ribose import ATP-binding protein RbsA"/>
    <property type="match status" value="1"/>
</dbReference>
<evidence type="ECO:0000256" key="3">
    <source>
        <dbReference type="ARBA" id="ARBA00022448"/>
    </source>
</evidence>
<keyword evidence="13" id="KW-1185">Reference proteome</keyword>
<proteinExistence type="inferred from homology"/>
<dbReference type="PROSITE" id="PS50893">
    <property type="entry name" value="ABC_TRANSPORTER_2"/>
    <property type="match status" value="2"/>
</dbReference>
<dbReference type="GO" id="GO:0005524">
    <property type="term" value="F:ATP binding"/>
    <property type="evidence" value="ECO:0007669"/>
    <property type="project" value="UniProtKB-KW"/>
</dbReference>
<dbReference type="InterPro" id="IPR017871">
    <property type="entry name" value="ABC_transporter-like_CS"/>
</dbReference>
<dbReference type="RefSeq" id="WP_111344444.1">
    <property type="nucleotide sequence ID" value="NZ_QHHQ01000002.1"/>
</dbReference>
<sequence>MTATLLEILNLTKSFGALRANDDISLRLGEGEIVALLGENGAGKSTLVKMLFGALQPDSGTILWRDKETAIPDPAAARALGISMVHQHFSLFDAFTVEENIALGLPDVPRAGLADKARELSATYGLPLDPGALVADLSVGERQRVEIVRCLLQNPTLVIMDEPTSVLTPQEVERLFATLRQLKAEGRTVVYISHKLEEVRELCERAVILRHGRVVETCVPRERSAAELASAMVGGAIADVARSPGTPGAPVLSVKGLTYASATTFGTTLGDIDLEVRAGEVVGIAGIAGNGQGELFALLSGETLADRAEAIVLGGQPVGRLGIDARRRRGAAFVPEERLGHGAVPAFDLADNALVSRHRHADGTAGPFGFLRHGRARKMAARVIEAMDVRTPGTHATAGSLSGGNLQKFVVGRELDAKPKLLVVDQPTWGVDAGAAANIRQALIDLAGTGAAVLVVSQDLDELFEIADRIAVICGGRLSPAEPAAGLTREAIGLLMAGAVPGAAAPESAHAH</sequence>
<evidence type="ECO:0000256" key="4">
    <source>
        <dbReference type="ARBA" id="ARBA00022475"/>
    </source>
</evidence>
<evidence type="ECO:0000256" key="8">
    <source>
        <dbReference type="ARBA" id="ARBA00022840"/>
    </source>
</evidence>
<evidence type="ECO:0000313" key="13">
    <source>
        <dbReference type="Proteomes" id="UP000249590"/>
    </source>
</evidence>
<dbReference type="EMBL" id="QHHQ01000002">
    <property type="protein sequence ID" value="RAI01539.1"/>
    <property type="molecule type" value="Genomic_DNA"/>
</dbReference>
<keyword evidence="6" id="KW-0677">Repeat</keyword>
<accession>A0A8B2NSP0</accession>
<keyword evidence="5" id="KW-0762">Sugar transport</keyword>
<dbReference type="SMART" id="SM00382">
    <property type="entry name" value="AAA"/>
    <property type="match status" value="1"/>
</dbReference>
<evidence type="ECO:0000256" key="5">
    <source>
        <dbReference type="ARBA" id="ARBA00022597"/>
    </source>
</evidence>
<dbReference type="AlphaFoldDB" id="A0A8B2NSP0"/>